<feature type="domain" description="Secretion system C-terminal sorting" evidence="4">
    <location>
        <begin position="514"/>
        <end position="583"/>
    </location>
</feature>
<evidence type="ECO:0000259" key="4">
    <source>
        <dbReference type="Pfam" id="PF18962"/>
    </source>
</evidence>
<dbReference type="Pfam" id="PF18942">
    <property type="entry name" value="DUF5689"/>
    <property type="match status" value="1"/>
</dbReference>
<feature type="chain" id="PRO_5012351454" description="Secretion system C-terminal sorting domain-containing protein" evidence="2">
    <location>
        <begin position="21"/>
        <end position="584"/>
    </location>
</feature>
<dbReference type="RefSeq" id="WP_303686954.1">
    <property type="nucleotide sequence ID" value="NZ_CAJXYO010000008.1"/>
</dbReference>
<feature type="signal peptide" evidence="2">
    <location>
        <begin position="1"/>
        <end position="20"/>
    </location>
</feature>
<sequence>MKQIYLSILILFTAAISMNAQVMYSEDFDAASVADGSGVEGSSGSVLVNIGDYPALVDWTIDASAADLSASSDWAKTDGGQFSFRDTDGDIIWDSELIDISTATGAFNFSVDASNNNGGFEDSDYLDVLYSIDGGAFVLVQDWNGLGDTTHTFLGEKNGTDWDGSVPEVVTVSGLTGSSTLQIRVIGNVNAGGEQLFFDNINVFEGAPAPSLSITSPTDNEVLASGDFNVSFLVNNFMVAQTGGDGYVQYSLDSAPATDKFDTTDIAFTGVTSGQHSLTLELVDNTGTSLTPSVVQTVNFEVAGALQVQDLAGLRAITLPSTDVITVAGEVFVTHTESFRNQKWVQDATAGVLIDDNAGIITTAIVRGDGLTGITGTISEFNGLLQFTPTADTGAPTSTNNMPAPQVVTLAMLNTNAEDYESELVQINGVSFDNADGTVAFSNGSEEPISLGADVFTHRSLFNVDYIGLPLPTAPSDIVGFITERANGYSVQARDRSDVSTLSSASIEATSFKIYPNPATGNTVNITSSNGEAVNVVIYSTLGQKVLTANSITNEINISNLDSGIYIVKITQGTAAQTRKLVIK</sequence>
<evidence type="ECO:0000259" key="3">
    <source>
        <dbReference type="Pfam" id="PF18942"/>
    </source>
</evidence>
<reference evidence="6" key="1">
    <citation type="journal article" date="2017" name="Proc. Natl. Acad. Sci. U.S.A.">
        <title>Simulation of Deepwater Horizon oil plume reveals substrate specialization within a complex community of hydrocarbon-degraders.</title>
        <authorList>
            <person name="Hu P."/>
            <person name="Dubinsky E.A."/>
            <person name="Probst A.J."/>
            <person name="Wang J."/>
            <person name="Sieber C.M.K."/>
            <person name="Tom L.M."/>
            <person name="Gardinali P."/>
            <person name="Banfield J.F."/>
            <person name="Atlas R.M."/>
            <person name="Andersen G.L."/>
        </authorList>
    </citation>
    <scope>NUCLEOTIDE SEQUENCE [LARGE SCALE GENOMIC DNA]</scope>
</reference>
<dbReference type="InterPro" id="IPR026444">
    <property type="entry name" value="Secre_tail"/>
</dbReference>
<comment type="caution">
    <text evidence="5">The sequence shown here is derived from an EMBL/GenBank/DDBJ whole genome shotgun (WGS) entry which is preliminary data.</text>
</comment>
<evidence type="ECO:0000313" key="6">
    <source>
        <dbReference type="Proteomes" id="UP000196102"/>
    </source>
</evidence>
<keyword evidence="1 2" id="KW-0732">Signal</keyword>
<evidence type="ECO:0000313" key="5">
    <source>
        <dbReference type="EMBL" id="OUS14419.1"/>
    </source>
</evidence>
<organism evidence="5 6">
    <name type="scientific">Nonlabens dokdonensis</name>
    <dbReference type="NCBI Taxonomy" id="328515"/>
    <lineage>
        <taxon>Bacteria</taxon>
        <taxon>Pseudomonadati</taxon>
        <taxon>Bacteroidota</taxon>
        <taxon>Flavobacteriia</taxon>
        <taxon>Flavobacteriales</taxon>
        <taxon>Flavobacteriaceae</taxon>
        <taxon>Nonlabens</taxon>
    </lineage>
</organism>
<dbReference type="InterPro" id="IPR043744">
    <property type="entry name" value="DUF5689"/>
</dbReference>
<proteinExistence type="predicted"/>
<dbReference type="EMBL" id="MAAX01000124">
    <property type="protein sequence ID" value="OUS14419.1"/>
    <property type="molecule type" value="Genomic_DNA"/>
</dbReference>
<evidence type="ECO:0000256" key="2">
    <source>
        <dbReference type="SAM" id="SignalP"/>
    </source>
</evidence>
<protein>
    <recommendedName>
        <fullName evidence="7">Secretion system C-terminal sorting domain-containing protein</fullName>
    </recommendedName>
</protein>
<feature type="domain" description="DUF5689" evidence="3">
    <location>
        <begin position="397"/>
        <end position="499"/>
    </location>
</feature>
<evidence type="ECO:0000256" key="1">
    <source>
        <dbReference type="ARBA" id="ARBA00022729"/>
    </source>
</evidence>
<dbReference type="Pfam" id="PF18962">
    <property type="entry name" value="Por_Secre_tail"/>
    <property type="match status" value="1"/>
</dbReference>
<gene>
    <name evidence="5" type="ORF">A9Q93_08310</name>
</gene>
<name>A0A1Z8AVR9_9FLAO</name>
<evidence type="ECO:0008006" key="7">
    <source>
        <dbReference type="Google" id="ProtNLM"/>
    </source>
</evidence>
<accession>A0A1Z8AVR9</accession>
<dbReference type="Proteomes" id="UP000196102">
    <property type="component" value="Unassembled WGS sequence"/>
</dbReference>
<dbReference type="NCBIfam" id="TIGR04183">
    <property type="entry name" value="Por_Secre_tail"/>
    <property type="match status" value="1"/>
</dbReference>
<dbReference type="AlphaFoldDB" id="A0A1Z8AVR9"/>